<reference evidence="1 2" key="1">
    <citation type="submission" date="2024-09" db="EMBL/GenBank/DDBJ databases">
        <title>Chromosome-scale assembly of Riccia fluitans.</title>
        <authorList>
            <person name="Paukszto L."/>
            <person name="Sawicki J."/>
            <person name="Karawczyk K."/>
            <person name="Piernik-Szablinska J."/>
            <person name="Szczecinska M."/>
            <person name="Mazdziarz M."/>
        </authorList>
    </citation>
    <scope>NUCLEOTIDE SEQUENCE [LARGE SCALE GENOMIC DNA]</scope>
    <source>
        <strain evidence="1">Rf_01</strain>
        <tissue evidence="1">Aerial parts of the thallus</tissue>
    </source>
</reference>
<gene>
    <name evidence="1" type="ORF">R1flu_006607</name>
</gene>
<comment type="caution">
    <text evidence="1">The sequence shown here is derived from an EMBL/GenBank/DDBJ whole genome shotgun (WGS) entry which is preliminary data.</text>
</comment>
<proteinExistence type="predicted"/>
<sequence>MGIEVPPLGELAELSGVSQVATTSIEVPFYKEEMLSKFIEVWKAEFTPVLYKLKDFMPSGNFACPEDLLRMVEGLTEAQKVADVAVVQPSMEPKLAVAKLTLVKVLAKLQAKHTSLVENTEKIQKWLVQEVTKALSKKMDVVARVRELEDLMKTKGSPVPTPLAVPLLSEVEQGVEEKIS</sequence>
<organism evidence="1 2">
    <name type="scientific">Riccia fluitans</name>
    <dbReference type="NCBI Taxonomy" id="41844"/>
    <lineage>
        <taxon>Eukaryota</taxon>
        <taxon>Viridiplantae</taxon>
        <taxon>Streptophyta</taxon>
        <taxon>Embryophyta</taxon>
        <taxon>Marchantiophyta</taxon>
        <taxon>Marchantiopsida</taxon>
        <taxon>Marchantiidae</taxon>
        <taxon>Marchantiales</taxon>
        <taxon>Ricciaceae</taxon>
        <taxon>Riccia</taxon>
    </lineage>
</organism>
<accession>A0ABD1YWQ5</accession>
<dbReference type="AlphaFoldDB" id="A0ABD1YWQ5"/>
<dbReference type="Proteomes" id="UP001605036">
    <property type="component" value="Unassembled WGS sequence"/>
</dbReference>
<protein>
    <submittedName>
        <fullName evidence="1">Uncharacterized protein</fullName>
    </submittedName>
</protein>
<dbReference type="EMBL" id="JBHFFA010000003">
    <property type="protein sequence ID" value="KAL2635128.1"/>
    <property type="molecule type" value="Genomic_DNA"/>
</dbReference>
<evidence type="ECO:0000313" key="2">
    <source>
        <dbReference type="Proteomes" id="UP001605036"/>
    </source>
</evidence>
<evidence type="ECO:0000313" key="1">
    <source>
        <dbReference type="EMBL" id="KAL2635128.1"/>
    </source>
</evidence>
<keyword evidence="2" id="KW-1185">Reference proteome</keyword>
<name>A0ABD1YWQ5_9MARC</name>